<dbReference type="PROSITE" id="PS51186">
    <property type="entry name" value="GNAT"/>
    <property type="match status" value="1"/>
</dbReference>
<dbReference type="InterPro" id="IPR000182">
    <property type="entry name" value="GNAT_dom"/>
</dbReference>
<keyword evidence="6" id="KW-1185">Reference proteome</keyword>
<organism evidence="5 6">
    <name type="scientific">Pengzhenrongella frigida</name>
    <dbReference type="NCBI Taxonomy" id="1259133"/>
    <lineage>
        <taxon>Bacteria</taxon>
        <taxon>Bacillati</taxon>
        <taxon>Actinomycetota</taxon>
        <taxon>Actinomycetes</taxon>
        <taxon>Micrococcales</taxon>
        <taxon>Pengzhenrongella</taxon>
    </lineage>
</organism>
<feature type="compositionally biased region" description="Polar residues" evidence="3">
    <location>
        <begin position="11"/>
        <end position="21"/>
    </location>
</feature>
<dbReference type="PANTHER" id="PTHR43877">
    <property type="entry name" value="AMINOALKYLPHOSPHONATE N-ACETYLTRANSFERASE-RELATED-RELATED"/>
    <property type="match status" value="1"/>
</dbReference>
<dbReference type="OrthoDB" id="9788300at2"/>
<feature type="domain" description="N-acetyltransferase" evidence="4">
    <location>
        <begin position="25"/>
        <end position="168"/>
    </location>
</feature>
<keyword evidence="2" id="KW-0012">Acyltransferase</keyword>
<dbReference type="InterPro" id="IPR050832">
    <property type="entry name" value="Bact_Acetyltransf"/>
</dbReference>
<dbReference type="Gene3D" id="3.40.630.30">
    <property type="match status" value="1"/>
</dbReference>
<name>A0A4Q5N6G5_9MICO</name>
<dbReference type="CDD" id="cd04301">
    <property type="entry name" value="NAT_SF"/>
    <property type="match status" value="1"/>
</dbReference>
<dbReference type="Pfam" id="PF00583">
    <property type="entry name" value="Acetyltransf_1"/>
    <property type="match status" value="1"/>
</dbReference>
<dbReference type="InterPro" id="IPR016181">
    <property type="entry name" value="Acyl_CoA_acyltransferase"/>
</dbReference>
<protein>
    <submittedName>
        <fullName evidence="5">GNAT family N-acetyltransferase</fullName>
    </submittedName>
</protein>
<accession>A0A4Q5N6G5</accession>
<evidence type="ECO:0000256" key="3">
    <source>
        <dbReference type="SAM" id="MobiDB-lite"/>
    </source>
</evidence>
<reference evidence="5 6" key="1">
    <citation type="submission" date="2019-01" db="EMBL/GenBank/DDBJ databases">
        <title>Novel species of Cellulomonas.</title>
        <authorList>
            <person name="Liu Q."/>
            <person name="Xin Y.-H."/>
        </authorList>
    </citation>
    <scope>NUCLEOTIDE SEQUENCE [LARGE SCALE GENOMIC DNA]</scope>
    <source>
        <strain evidence="5 6">HLT2-17</strain>
    </source>
</reference>
<gene>
    <name evidence="5" type="ORF">EUA98_06280</name>
</gene>
<comment type="caution">
    <text evidence="5">The sequence shown here is derived from an EMBL/GenBank/DDBJ whole genome shotgun (WGS) entry which is preliminary data.</text>
</comment>
<evidence type="ECO:0000256" key="1">
    <source>
        <dbReference type="ARBA" id="ARBA00022679"/>
    </source>
</evidence>
<proteinExistence type="predicted"/>
<evidence type="ECO:0000313" key="5">
    <source>
        <dbReference type="EMBL" id="RYV51841.1"/>
    </source>
</evidence>
<dbReference type="Proteomes" id="UP000293764">
    <property type="component" value="Unassembled WGS sequence"/>
</dbReference>
<sequence length="168" mass="18816">MDSAPNEGTYLVSSVQESPPTDSRLGLRASTDADRDWLSVLHEQAHRDLVERAYGPWIAAQQREFFAALVDEHTVFVLTHDSEPVGAVYLGERDGDLWLELLEISPAHQGRGFGTFALDWIDQAACEQGRGIRLQVHLLNEAAHRLYLKQGFTATGETPTHHHLRKHA</sequence>
<evidence type="ECO:0000313" key="6">
    <source>
        <dbReference type="Proteomes" id="UP000293764"/>
    </source>
</evidence>
<evidence type="ECO:0000259" key="4">
    <source>
        <dbReference type="PROSITE" id="PS51186"/>
    </source>
</evidence>
<dbReference type="EMBL" id="SDWW01000011">
    <property type="protein sequence ID" value="RYV51841.1"/>
    <property type="molecule type" value="Genomic_DNA"/>
</dbReference>
<dbReference type="SUPFAM" id="SSF55729">
    <property type="entry name" value="Acyl-CoA N-acyltransferases (Nat)"/>
    <property type="match status" value="1"/>
</dbReference>
<feature type="region of interest" description="Disordered" evidence="3">
    <location>
        <begin position="1"/>
        <end position="24"/>
    </location>
</feature>
<keyword evidence="1 5" id="KW-0808">Transferase</keyword>
<dbReference type="AlphaFoldDB" id="A0A4Q5N6G5"/>
<evidence type="ECO:0000256" key="2">
    <source>
        <dbReference type="ARBA" id="ARBA00023315"/>
    </source>
</evidence>
<dbReference type="GO" id="GO:0016747">
    <property type="term" value="F:acyltransferase activity, transferring groups other than amino-acyl groups"/>
    <property type="evidence" value="ECO:0007669"/>
    <property type="project" value="InterPro"/>
</dbReference>
<dbReference type="PANTHER" id="PTHR43877:SF2">
    <property type="entry name" value="AMINOALKYLPHOSPHONATE N-ACETYLTRANSFERASE-RELATED"/>
    <property type="match status" value="1"/>
</dbReference>